<accession>A0ABW8P8U6</accession>
<dbReference type="Pfam" id="PF04011">
    <property type="entry name" value="LemA"/>
    <property type="match status" value="1"/>
</dbReference>
<sequence>MNPILSYIIIAVLVIVVIATIISAYNKLVMLKFNVEKAFVNIDVILKQRADEIPNLINVLKESMRYEESVLENLTRLRTDFLNSSNFNNKIRLANDMDKTMKSIFAVSENYPELKTNGNFLSLQTRVSEIENAIADRREFFNESINMYNIGIHEFPSFIMARILFYKEKSLLQISEAEKKYDGVQF</sequence>
<dbReference type="EMBL" id="JAZGZP010000009">
    <property type="protein sequence ID" value="MFK7000685.1"/>
    <property type="molecule type" value="Genomic_DNA"/>
</dbReference>
<organism evidence="7 8">
    <name type="scientific">Flavobacterium oreochromis</name>
    <dbReference type="NCBI Taxonomy" id="2906078"/>
    <lineage>
        <taxon>Bacteria</taxon>
        <taxon>Pseudomonadati</taxon>
        <taxon>Bacteroidota</taxon>
        <taxon>Flavobacteriia</taxon>
        <taxon>Flavobacteriales</taxon>
        <taxon>Flavobacteriaceae</taxon>
        <taxon>Flavobacterium</taxon>
    </lineage>
</organism>
<keyword evidence="4 6" id="KW-1133">Transmembrane helix</keyword>
<dbReference type="PANTHER" id="PTHR34478">
    <property type="entry name" value="PROTEIN LEMA"/>
    <property type="match status" value="1"/>
</dbReference>
<protein>
    <submittedName>
        <fullName evidence="7">LemA family protein</fullName>
    </submittedName>
</protein>
<comment type="caution">
    <text evidence="7">The sequence shown here is derived from an EMBL/GenBank/DDBJ whole genome shotgun (WGS) entry which is preliminary data.</text>
</comment>
<dbReference type="InterPro" id="IPR023353">
    <property type="entry name" value="LemA-like_dom_sf"/>
</dbReference>
<proteinExistence type="inferred from homology"/>
<evidence type="ECO:0000256" key="3">
    <source>
        <dbReference type="ARBA" id="ARBA00022692"/>
    </source>
</evidence>
<dbReference type="PANTHER" id="PTHR34478:SF1">
    <property type="entry name" value="PROTEIN LEMA"/>
    <property type="match status" value="1"/>
</dbReference>
<evidence type="ECO:0000256" key="2">
    <source>
        <dbReference type="ARBA" id="ARBA00008854"/>
    </source>
</evidence>
<keyword evidence="5 6" id="KW-0472">Membrane</keyword>
<evidence type="ECO:0000256" key="1">
    <source>
        <dbReference type="ARBA" id="ARBA00004167"/>
    </source>
</evidence>
<evidence type="ECO:0000256" key="5">
    <source>
        <dbReference type="ARBA" id="ARBA00023136"/>
    </source>
</evidence>
<dbReference type="RefSeq" id="WP_088400891.1">
    <property type="nucleotide sequence ID" value="NZ_JAZGZP010000009.1"/>
</dbReference>
<evidence type="ECO:0000256" key="6">
    <source>
        <dbReference type="SAM" id="Phobius"/>
    </source>
</evidence>
<keyword evidence="8" id="KW-1185">Reference proteome</keyword>
<dbReference type="SUPFAM" id="SSF140478">
    <property type="entry name" value="LemA-like"/>
    <property type="match status" value="1"/>
</dbReference>
<dbReference type="Gene3D" id="1.20.1440.20">
    <property type="entry name" value="LemA-like domain"/>
    <property type="match status" value="1"/>
</dbReference>
<comment type="subcellular location">
    <subcellularLocation>
        <location evidence="1">Membrane</location>
        <topology evidence="1">Single-pass membrane protein</topology>
    </subcellularLocation>
</comment>
<keyword evidence="3 6" id="KW-0812">Transmembrane</keyword>
<comment type="similarity">
    <text evidence="2">Belongs to the LemA family.</text>
</comment>
<gene>
    <name evidence="7" type="ORF">V3I07_07225</name>
</gene>
<reference evidence="7 8" key="1">
    <citation type="submission" date="2024-02" db="EMBL/GenBank/DDBJ databases">
        <title>Comparative Genomic Analysis of Flavobacterium Species Causing Columnaris Disease of Freshwater Fish in Thailand: Insights into Virulence and Resistance Mechanisms.</title>
        <authorList>
            <person name="Nguyen D."/>
            <person name="Chokmangmeepisarn P."/>
            <person name="Khianchaikhan K."/>
            <person name="Morishita M."/>
            <person name="Bunnoy A."/>
            <person name="Rodkhum C."/>
        </authorList>
    </citation>
    <scope>NUCLEOTIDE SEQUENCE [LARGE SCALE GENOMIC DNA]</scope>
    <source>
        <strain evidence="7 8">CNRT2201</strain>
    </source>
</reference>
<evidence type="ECO:0000313" key="7">
    <source>
        <dbReference type="EMBL" id="MFK7000685.1"/>
    </source>
</evidence>
<dbReference type="Proteomes" id="UP001621706">
    <property type="component" value="Unassembled WGS sequence"/>
</dbReference>
<evidence type="ECO:0000256" key="4">
    <source>
        <dbReference type="ARBA" id="ARBA00022989"/>
    </source>
</evidence>
<evidence type="ECO:0000313" key="8">
    <source>
        <dbReference type="Proteomes" id="UP001621706"/>
    </source>
</evidence>
<feature type="transmembrane region" description="Helical" evidence="6">
    <location>
        <begin position="6"/>
        <end position="25"/>
    </location>
</feature>
<name>A0ABW8P8U6_9FLAO</name>
<dbReference type="InterPro" id="IPR007156">
    <property type="entry name" value="MamQ_LemA"/>
</dbReference>